<comment type="cofactor">
    <cofactor evidence="7">
        <name>Zn(2+)</name>
        <dbReference type="ChEBI" id="CHEBI:29105"/>
    </cofactor>
    <text evidence="7">Binds 1 zinc ion per subunit.</text>
</comment>
<dbReference type="PANTHER" id="PTHR11002:SF76">
    <property type="entry name" value="CARBONIC ANHYDRASE"/>
    <property type="match status" value="1"/>
</dbReference>
<dbReference type="RefSeq" id="WP_152120726.1">
    <property type="nucleotide sequence ID" value="NZ_QJOW01000004.1"/>
</dbReference>
<keyword evidence="5" id="KW-0456">Lyase</keyword>
<sequence length="225" mass="24356">MDTLASLLAGNRDHAKRLSDSFDHLQEGQQPDAVTVCCSDSRVLQADAFGTDQPGEVFTVGNIGNRVVQVRDDATVVSGDVLYPLVHTDTKTAVVLGHTGCGAVTATYDALTGDMTEPPGIEHCIDLLAPRLADGVELLPHDLDRAAAIDRLVEYNVDAQISALSDSPHVPDDVTLAGCVYDFQDRYGGDRGEIHVINVDGERDPETLRETHPEIASRVSRYWSY</sequence>
<evidence type="ECO:0000256" key="3">
    <source>
        <dbReference type="ARBA" id="ARBA00022723"/>
    </source>
</evidence>
<reference evidence="10 11" key="1">
    <citation type="submission" date="2019-10" db="EMBL/GenBank/DDBJ databases">
        <title>Unraveling microbial dark matter from salterns through culturing: the case of the genus Halosegnis.</title>
        <authorList>
            <person name="Duran-Viseras A."/>
            <person name="Andrei A.-S."/>
            <person name="Vera-Gargallo B."/>
            <person name="Ghai R."/>
            <person name="Sanchez-Porro C."/>
            <person name="Ventosa A."/>
        </authorList>
    </citation>
    <scope>NUCLEOTIDE SEQUENCE [LARGE SCALE GENOMIC DNA]</scope>
    <source>
        <strain evidence="9 10">F17-44</strain>
        <strain evidence="8 11">F18-79</strain>
    </source>
</reference>
<evidence type="ECO:0000256" key="7">
    <source>
        <dbReference type="PIRSR" id="PIRSR601765-2"/>
    </source>
</evidence>
<gene>
    <name evidence="8" type="ORF">DM867_09455</name>
    <name evidence="9" type="ORF">DMP03_11090</name>
</gene>
<dbReference type="Proteomes" id="UP000326302">
    <property type="component" value="Unassembled WGS sequence"/>
</dbReference>
<dbReference type="Gene3D" id="3.40.1050.10">
    <property type="entry name" value="Carbonic anhydrase"/>
    <property type="match status" value="1"/>
</dbReference>
<evidence type="ECO:0000256" key="2">
    <source>
        <dbReference type="ARBA" id="ARBA00012925"/>
    </source>
</evidence>
<evidence type="ECO:0000313" key="9">
    <source>
        <dbReference type="EMBL" id="KAB7514397.1"/>
    </source>
</evidence>
<name>A0A5N5U5X9_9EURY</name>
<dbReference type="InterPro" id="IPR001765">
    <property type="entry name" value="Carbonic_anhydrase"/>
</dbReference>
<comment type="similarity">
    <text evidence="1">Belongs to the beta-class carbonic anhydrase family.</text>
</comment>
<evidence type="ECO:0000256" key="4">
    <source>
        <dbReference type="ARBA" id="ARBA00022833"/>
    </source>
</evidence>
<dbReference type="GO" id="GO:0004089">
    <property type="term" value="F:carbonate dehydratase activity"/>
    <property type="evidence" value="ECO:0007669"/>
    <property type="project" value="UniProtKB-EC"/>
</dbReference>
<evidence type="ECO:0000256" key="5">
    <source>
        <dbReference type="ARBA" id="ARBA00023239"/>
    </source>
</evidence>
<organism evidence="8 11">
    <name type="scientific">Halosegnis rubeus</name>
    <dbReference type="NCBI Taxonomy" id="2212850"/>
    <lineage>
        <taxon>Archaea</taxon>
        <taxon>Methanobacteriati</taxon>
        <taxon>Methanobacteriota</taxon>
        <taxon>Stenosarchaea group</taxon>
        <taxon>Halobacteria</taxon>
        <taxon>Halobacteriales</taxon>
        <taxon>Natronomonadaceae</taxon>
        <taxon>Halosegnis</taxon>
    </lineage>
</organism>
<dbReference type="InterPro" id="IPR036874">
    <property type="entry name" value="Carbonic_anhydrase_sf"/>
</dbReference>
<comment type="catalytic activity">
    <reaction evidence="6">
        <text>hydrogencarbonate + H(+) = CO2 + H2O</text>
        <dbReference type="Rhea" id="RHEA:10748"/>
        <dbReference type="ChEBI" id="CHEBI:15377"/>
        <dbReference type="ChEBI" id="CHEBI:15378"/>
        <dbReference type="ChEBI" id="CHEBI:16526"/>
        <dbReference type="ChEBI" id="CHEBI:17544"/>
        <dbReference type="EC" id="4.2.1.1"/>
    </reaction>
</comment>
<proteinExistence type="inferred from homology"/>
<evidence type="ECO:0000313" key="10">
    <source>
        <dbReference type="Proteomes" id="UP000326302"/>
    </source>
</evidence>
<dbReference type="SMART" id="SM00947">
    <property type="entry name" value="Pro_CA"/>
    <property type="match status" value="1"/>
</dbReference>
<evidence type="ECO:0000313" key="8">
    <source>
        <dbReference type="EMBL" id="KAB7514000.1"/>
    </source>
</evidence>
<feature type="binding site" evidence="7">
    <location>
        <position position="38"/>
    </location>
    <ligand>
        <name>Zn(2+)</name>
        <dbReference type="ChEBI" id="CHEBI:29105"/>
    </ligand>
</feature>
<keyword evidence="11" id="KW-1185">Reference proteome</keyword>
<feature type="binding site" evidence="7">
    <location>
        <position position="101"/>
    </location>
    <ligand>
        <name>Zn(2+)</name>
        <dbReference type="ChEBI" id="CHEBI:29105"/>
    </ligand>
</feature>
<dbReference type="SUPFAM" id="SSF53056">
    <property type="entry name" value="beta-carbonic anhydrase, cab"/>
    <property type="match status" value="1"/>
</dbReference>
<accession>A0A5N5U7A2</accession>
<dbReference type="EC" id="4.2.1.1" evidence="2"/>
<comment type="caution">
    <text evidence="8">The sequence shown here is derived from an EMBL/GenBank/DDBJ whole genome shotgun (WGS) entry which is preliminary data.</text>
</comment>
<evidence type="ECO:0000313" key="11">
    <source>
        <dbReference type="Proteomes" id="UP000326865"/>
    </source>
</evidence>
<dbReference type="Pfam" id="PF00484">
    <property type="entry name" value="Pro_CA"/>
    <property type="match status" value="1"/>
</dbReference>
<evidence type="ECO:0000256" key="6">
    <source>
        <dbReference type="ARBA" id="ARBA00048348"/>
    </source>
</evidence>
<protein>
    <recommendedName>
        <fullName evidence="2">carbonic anhydrase</fullName>
        <ecNumber evidence="2">4.2.1.1</ecNumber>
    </recommendedName>
</protein>
<dbReference type="OrthoDB" id="24878at2157"/>
<dbReference type="GO" id="GO:0008270">
    <property type="term" value="F:zinc ion binding"/>
    <property type="evidence" value="ECO:0007669"/>
    <property type="project" value="InterPro"/>
</dbReference>
<feature type="binding site" evidence="7">
    <location>
        <position position="98"/>
    </location>
    <ligand>
        <name>Zn(2+)</name>
        <dbReference type="ChEBI" id="CHEBI:29105"/>
    </ligand>
</feature>
<accession>A0A5N5U5X9</accession>
<dbReference type="EMBL" id="QKKZ01000003">
    <property type="protein sequence ID" value="KAB7514000.1"/>
    <property type="molecule type" value="Genomic_DNA"/>
</dbReference>
<keyword evidence="3 7" id="KW-0479">Metal-binding</keyword>
<keyword evidence="4 7" id="KW-0862">Zinc</keyword>
<dbReference type="PANTHER" id="PTHR11002">
    <property type="entry name" value="CARBONIC ANHYDRASE"/>
    <property type="match status" value="1"/>
</dbReference>
<dbReference type="EMBL" id="QJOW01000004">
    <property type="protein sequence ID" value="KAB7514397.1"/>
    <property type="molecule type" value="Genomic_DNA"/>
</dbReference>
<evidence type="ECO:0000256" key="1">
    <source>
        <dbReference type="ARBA" id="ARBA00006217"/>
    </source>
</evidence>
<dbReference type="AlphaFoldDB" id="A0A5N5U5X9"/>
<dbReference type="Proteomes" id="UP000326865">
    <property type="component" value="Unassembled WGS sequence"/>
</dbReference>